<evidence type="ECO:0000256" key="5">
    <source>
        <dbReference type="SAM" id="MobiDB-lite"/>
    </source>
</evidence>
<protein>
    <submittedName>
        <fullName evidence="8">OmpA family protein</fullName>
    </submittedName>
</protein>
<evidence type="ECO:0000256" key="4">
    <source>
        <dbReference type="PROSITE-ProRule" id="PRU00473"/>
    </source>
</evidence>
<dbReference type="SUPFAM" id="SSF103088">
    <property type="entry name" value="OmpA-like"/>
    <property type="match status" value="1"/>
</dbReference>
<dbReference type="InterPro" id="IPR006664">
    <property type="entry name" value="OMP_bac"/>
</dbReference>
<evidence type="ECO:0000256" key="2">
    <source>
        <dbReference type="ARBA" id="ARBA00023136"/>
    </source>
</evidence>
<evidence type="ECO:0000256" key="1">
    <source>
        <dbReference type="ARBA" id="ARBA00004442"/>
    </source>
</evidence>
<dbReference type="Pfam" id="PF00691">
    <property type="entry name" value="OmpA"/>
    <property type="match status" value="1"/>
</dbReference>
<reference evidence="8 9" key="1">
    <citation type="submission" date="2020-06" db="EMBL/GenBank/DDBJ databases">
        <title>Sulfitobacter algicola sp. nov., isolated from green algae.</title>
        <authorList>
            <person name="Wang C."/>
        </authorList>
    </citation>
    <scope>NUCLEOTIDE SEQUENCE [LARGE SCALE GENOMIC DNA]</scope>
    <source>
        <strain evidence="8 9">1151</strain>
    </source>
</reference>
<dbReference type="CDD" id="cd07185">
    <property type="entry name" value="OmpA_C-like"/>
    <property type="match status" value="1"/>
</dbReference>
<dbReference type="InterPro" id="IPR006690">
    <property type="entry name" value="OMPA-like_CS"/>
</dbReference>
<feature type="region of interest" description="Disordered" evidence="5">
    <location>
        <begin position="160"/>
        <end position="179"/>
    </location>
</feature>
<keyword evidence="9" id="KW-1185">Reference proteome</keyword>
<organism evidence="8 9">
    <name type="scientific">Parasulfitobacter algicola</name>
    <dbReference type="NCBI Taxonomy" id="2614809"/>
    <lineage>
        <taxon>Bacteria</taxon>
        <taxon>Pseudomonadati</taxon>
        <taxon>Pseudomonadota</taxon>
        <taxon>Alphaproteobacteria</taxon>
        <taxon>Rhodobacterales</taxon>
        <taxon>Roseobacteraceae</taxon>
        <taxon>Parasulfitobacter</taxon>
    </lineage>
</organism>
<dbReference type="PRINTS" id="PR01021">
    <property type="entry name" value="OMPADOMAIN"/>
</dbReference>
<dbReference type="Proteomes" id="UP000777935">
    <property type="component" value="Unassembled WGS sequence"/>
</dbReference>
<evidence type="ECO:0000256" key="6">
    <source>
        <dbReference type="SAM" id="SignalP"/>
    </source>
</evidence>
<dbReference type="InterPro" id="IPR006665">
    <property type="entry name" value="OmpA-like"/>
</dbReference>
<keyword evidence="3" id="KW-0998">Cell outer membrane</keyword>
<dbReference type="InterPro" id="IPR036737">
    <property type="entry name" value="OmpA-like_sf"/>
</dbReference>
<comment type="caution">
    <text evidence="8">The sequence shown here is derived from an EMBL/GenBank/DDBJ whole genome shotgun (WGS) entry which is preliminary data.</text>
</comment>
<evidence type="ECO:0000259" key="7">
    <source>
        <dbReference type="PROSITE" id="PS51123"/>
    </source>
</evidence>
<proteinExistence type="predicted"/>
<dbReference type="RefSeq" id="WP_174139002.1">
    <property type="nucleotide sequence ID" value="NZ_JABUFE010000008.1"/>
</dbReference>
<dbReference type="PROSITE" id="PS51123">
    <property type="entry name" value="OMPA_2"/>
    <property type="match status" value="1"/>
</dbReference>
<evidence type="ECO:0000313" key="8">
    <source>
        <dbReference type="EMBL" id="NSX55852.1"/>
    </source>
</evidence>
<name>A0ABX2IXP9_9RHOB</name>
<evidence type="ECO:0000256" key="3">
    <source>
        <dbReference type="ARBA" id="ARBA00023237"/>
    </source>
</evidence>
<dbReference type="PROSITE" id="PS01068">
    <property type="entry name" value="OMPA_1"/>
    <property type="match status" value="1"/>
</dbReference>
<feature type="compositionally biased region" description="Polar residues" evidence="5">
    <location>
        <begin position="164"/>
        <end position="179"/>
    </location>
</feature>
<dbReference type="InterPro" id="IPR050330">
    <property type="entry name" value="Bact_OuterMem_StrucFunc"/>
</dbReference>
<comment type="subcellular location">
    <subcellularLocation>
        <location evidence="1">Cell outer membrane</location>
    </subcellularLocation>
</comment>
<evidence type="ECO:0000313" key="9">
    <source>
        <dbReference type="Proteomes" id="UP000777935"/>
    </source>
</evidence>
<dbReference type="PANTHER" id="PTHR30329:SF21">
    <property type="entry name" value="LIPOPROTEIN YIAD-RELATED"/>
    <property type="match status" value="1"/>
</dbReference>
<accession>A0ABX2IXP9</accession>
<sequence>MSLLKITVATSALFAIFLTGFAIAQDAPDAMPETAMEKLDEVMQPSETPPSLEDIAASDPALAMRKGEDGEADAMVMLSDVLFGFGDAQLEPAALQTLQTVADKLSGVEKLEIKGHTDAIGSDAYNLDLGQQRADVVRNWLIENSDLTIDSVSATGVGEAEPIATNTNADGSDNPTGRAQNRRVEFILPK</sequence>
<dbReference type="PANTHER" id="PTHR30329">
    <property type="entry name" value="STATOR ELEMENT OF FLAGELLAR MOTOR COMPLEX"/>
    <property type="match status" value="1"/>
</dbReference>
<gene>
    <name evidence="8" type="ORF">HRQ87_13680</name>
</gene>
<dbReference type="Gene3D" id="3.30.1330.60">
    <property type="entry name" value="OmpA-like domain"/>
    <property type="match status" value="1"/>
</dbReference>
<feature type="signal peptide" evidence="6">
    <location>
        <begin position="1"/>
        <end position="24"/>
    </location>
</feature>
<keyword evidence="6" id="KW-0732">Signal</keyword>
<dbReference type="EMBL" id="JABUFE010000008">
    <property type="protein sequence ID" value="NSX55852.1"/>
    <property type="molecule type" value="Genomic_DNA"/>
</dbReference>
<feature type="chain" id="PRO_5046836536" evidence="6">
    <location>
        <begin position="25"/>
        <end position="190"/>
    </location>
</feature>
<feature type="domain" description="OmpA-like" evidence="7">
    <location>
        <begin position="70"/>
        <end position="190"/>
    </location>
</feature>
<keyword evidence="2 4" id="KW-0472">Membrane</keyword>